<protein>
    <submittedName>
        <fullName evidence="1">Uncharacterized protein</fullName>
    </submittedName>
</protein>
<name>A0A919HRH2_KLEPN</name>
<dbReference type="EMBL" id="BNFF01000001">
    <property type="protein sequence ID" value="GHK53334.1"/>
    <property type="molecule type" value="Genomic_DNA"/>
</dbReference>
<sequence length="62" mass="6605">MAVDQGDGDLAREILFRQRQRRRAGGDDHPGDVIAQQLFKRGASCCGSSAFISSGIKPLSAS</sequence>
<evidence type="ECO:0000313" key="2">
    <source>
        <dbReference type="Proteomes" id="UP000655094"/>
    </source>
</evidence>
<gene>
    <name evidence="1" type="ORF">KPZU09_30700</name>
</gene>
<reference evidence="1" key="1">
    <citation type="submission" date="2020-10" db="EMBL/GenBank/DDBJ databases">
        <title>Genome Sequence of ESBL Producing Zambian Clinical Strains.</title>
        <authorList>
            <person name="Shawa M."/>
            <person name="Furuta Y."/>
            <person name="Simbotwe M."/>
            <person name="Mulenga E."/>
            <person name="Mubanga M."/>
            <person name="Mulenga G."/>
            <person name="Kaile C."/>
            <person name="Zorigt T."/>
            <person name="Hang'ombe B."/>
            <person name="Higashi H."/>
        </authorList>
    </citation>
    <scope>NUCLEOTIDE SEQUENCE</scope>
    <source>
        <strain evidence="1">Zam_UTH_09</strain>
    </source>
</reference>
<dbReference type="AlphaFoldDB" id="A0A919HRH2"/>
<organism evidence="1 2">
    <name type="scientific">Klebsiella pneumoniae</name>
    <dbReference type="NCBI Taxonomy" id="573"/>
    <lineage>
        <taxon>Bacteria</taxon>
        <taxon>Pseudomonadati</taxon>
        <taxon>Pseudomonadota</taxon>
        <taxon>Gammaproteobacteria</taxon>
        <taxon>Enterobacterales</taxon>
        <taxon>Enterobacteriaceae</taxon>
        <taxon>Klebsiella/Raoultella group</taxon>
        <taxon>Klebsiella</taxon>
        <taxon>Klebsiella pneumoniae complex</taxon>
    </lineage>
</organism>
<proteinExistence type="predicted"/>
<evidence type="ECO:0000313" key="1">
    <source>
        <dbReference type="EMBL" id="GHK53334.1"/>
    </source>
</evidence>
<comment type="caution">
    <text evidence="1">The sequence shown here is derived from an EMBL/GenBank/DDBJ whole genome shotgun (WGS) entry which is preliminary data.</text>
</comment>
<dbReference type="Proteomes" id="UP000655094">
    <property type="component" value="Unassembled WGS sequence"/>
</dbReference>
<accession>A0A919HRH2</accession>